<reference evidence="1" key="1">
    <citation type="submission" date="2017-04" db="EMBL/GenBank/DDBJ databases">
        <title>Population genomics of picophytoplankton unveils novel chromosome hypervariability.</title>
        <authorList>
            <consortium name="DOE Joint Genome Institute"/>
            <person name="Blanc-Mathieu R."/>
            <person name="Krasovec M."/>
            <person name="Hebrard M."/>
            <person name="Yau S."/>
            <person name="Desgranges E."/>
            <person name="Martin J."/>
            <person name="Schackwitz W."/>
            <person name="Kuo A."/>
            <person name="Salin G."/>
            <person name="Donnadieu C."/>
            <person name="Desdevises Y."/>
            <person name="Sanchez-Ferandin S."/>
            <person name="Moreau H."/>
            <person name="Rivals E."/>
            <person name="Grigoriev I.V."/>
            <person name="Grimsley N."/>
            <person name="Eyre-Walker A."/>
            <person name="Piganeau G."/>
        </authorList>
    </citation>
    <scope>NUCLEOTIDE SEQUENCE [LARGE SCALE GENOMIC DNA]</scope>
    <source>
        <strain evidence="1">RCC 1115</strain>
    </source>
</reference>
<gene>
    <name evidence="1" type="ORF">BE221DRAFT_148525</name>
</gene>
<organism evidence="1">
    <name type="scientific">Ostreococcus tauri</name>
    <name type="common">Marine green alga</name>
    <dbReference type="NCBI Taxonomy" id="70448"/>
    <lineage>
        <taxon>Eukaryota</taxon>
        <taxon>Viridiplantae</taxon>
        <taxon>Chlorophyta</taxon>
        <taxon>Mamiellophyceae</taxon>
        <taxon>Mamiellales</taxon>
        <taxon>Bathycoccaceae</taxon>
        <taxon>Ostreococcus</taxon>
    </lineage>
</organism>
<evidence type="ECO:0000313" key="1">
    <source>
        <dbReference type="EMBL" id="OUS44567.1"/>
    </source>
</evidence>
<protein>
    <submittedName>
        <fullName evidence="1">Uncharacterized protein</fullName>
    </submittedName>
</protein>
<accession>A0A1Y5I789</accession>
<dbReference type="EMBL" id="KZ155814">
    <property type="protein sequence ID" value="OUS44567.1"/>
    <property type="molecule type" value="Genomic_DNA"/>
</dbReference>
<name>A0A1Y5I789_OSTTA</name>
<dbReference type="Proteomes" id="UP000195557">
    <property type="component" value="Unassembled WGS sequence"/>
</dbReference>
<proteinExistence type="predicted"/>
<dbReference type="AlphaFoldDB" id="A0A1Y5I789"/>
<sequence length="253" mass="28296">MFDRDSLIKRALETGWPFVAGRMDEVRGALTAPGEGAVPRAVYYASLRTLRALESLVRRMLYLMSLELEVSWTPPAPRASAMDPSGPVMDTLRTSQTGPARQAPARKLAMLDTLTLYFPPLEPLETHPARYGPRPSIWMLGMPRAPEPEGPPETLDPAPLLARLERLTTSCADPAAEARRMALWQARRRAELQAGKRGRMHPLRMGRPPGYVKDRLRRDTLQRKLWDFWQFCHWADTATDPPARPAGAGLAPA</sequence>